<proteinExistence type="predicted"/>
<dbReference type="SUPFAM" id="SSF57997">
    <property type="entry name" value="Tropomyosin"/>
    <property type="match status" value="1"/>
</dbReference>
<feature type="compositionally biased region" description="Basic and acidic residues" evidence="2">
    <location>
        <begin position="138"/>
        <end position="151"/>
    </location>
</feature>
<dbReference type="PANTHER" id="PTHR43941:SF1">
    <property type="entry name" value="STRUCTURAL MAINTENANCE OF CHROMOSOMES PROTEIN 2"/>
    <property type="match status" value="1"/>
</dbReference>
<feature type="compositionally biased region" description="Basic and acidic residues" evidence="2">
    <location>
        <begin position="158"/>
        <end position="172"/>
    </location>
</feature>
<reference evidence="3 4" key="1">
    <citation type="journal article" date="2021" name="Sci. Rep.">
        <title>Genome sequencing of the multicellular alga Astrephomene provides insights into convergent evolution of germ-soma differentiation.</title>
        <authorList>
            <person name="Yamashita S."/>
            <person name="Yamamoto K."/>
            <person name="Matsuzaki R."/>
            <person name="Suzuki S."/>
            <person name="Yamaguchi H."/>
            <person name="Hirooka S."/>
            <person name="Minakuchi Y."/>
            <person name="Miyagishima S."/>
            <person name="Kawachi M."/>
            <person name="Toyoda A."/>
            <person name="Nozaki H."/>
        </authorList>
    </citation>
    <scope>NUCLEOTIDE SEQUENCE [LARGE SCALE GENOMIC DNA]</scope>
    <source>
        <strain evidence="3 4">NIES-4017</strain>
    </source>
</reference>
<feature type="compositionally biased region" description="Low complexity" evidence="2">
    <location>
        <begin position="124"/>
        <end position="137"/>
    </location>
</feature>
<evidence type="ECO:0000256" key="2">
    <source>
        <dbReference type="SAM" id="MobiDB-lite"/>
    </source>
</evidence>
<keyword evidence="4" id="KW-1185">Reference proteome</keyword>
<name>A0AAD3HJT2_9CHLO</name>
<dbReference type="AlphaFoldDB" id="A0AAD3HJT2"/>
<organism evidence="3 4">
    <name type="scientific">Astrephomene gubernaculifera</name>
    <dbReference type="NCBI Taxonomy" id="47775"/>
    <lineage>
        <taxon>Eukaryota</taxon>
        <taxon>Viridiplantae</taxon>
        <taxon>Chlorophyta</taxon>
        <taxon>core chlorophytes</taxon>
        <taxon>Chlorophyceae</taxon>
        <taxon>CS clade</taxon>
        <taxon>Chlamydomonadales</taxon>
        <taxon>Astrephomenaceae</taxon>
        <taxon>Astrephomene</taxon>
    </lineage>
</organism>
<dbReference type="Proteomes" id="UP001054857">
    <property type="component" value="Unassembled WGS sequence"/>
</dbReference>
<feature type="region of interest" description="Disordered" evidence="2">
    <location>
        <begin position="36"/>
        <end position="55"/>
    </location>
</feature>
<feature type="coiled-coil region" evidence="1">
    <location>
        <begin position="639"/>
        <end position="694"/>
    </location>
</feature>
<protein>
    <submittedName>
        <fullName evidence="3">Uncharacterized protein</fullName>
    </submittedName>
</protein>
<feature type="region of interest" description="Disordered" evidence="2">
    <location>
        <begin position="803"/>
        <end position="840"/>
    </location>
</feature>
<feature type="region of interest" description="Disordered" evidence="2">
    <location>
        <begin position="86"/>
        <end position="176"/>
    </location>
</feature>
<keyword evidence="1" id="KW-0175">Coiled coil</keyword>
<evidence type="ECO:0000256" key="1">
    <source>
        <dbReference type="SAM" id="Coils"/>
    </source>
</evidence>
<gene>
    <name evidence="3" type="ORF">Agub_g5078</name>
</gene>
<accession>A0AAD3HJT2</accession>
<comment type="caution">
    <text evidence="3">The sequence shown here is derived from an EMBL/GenBank/DDBJ whole genome shotgun (WGS) entry which is preliminary data.</text>
</comment>
<feature type="compositionally biased region" description="Basic and acidic residues" evidence="2">
    <location>
        <begin position="36"/>
        <end position="48"/>
    </location>
</feature>
<dbReference type="EMBL" id="BMAR01000006">
    <property type="protein sequence ID" value="GFR43939.1"/>
    <property type="molecule type" value="Genomic_DNA"/>
</dbReference>
<evidence type="ECO:0000313" key="3">
    <source>
        <dbReference type="EMBL" id="GFR43939.1"/>
    </source>
</evidence>
<feature type="coiled-coil region" evidence="1">
    <location>
        <begin position="491"/>
        <end position="557"/>
    </location>
</feature>
<dbReference type="PANTHER" id="PTHR43941">
    <property type="entry name" value="STRUCTURAL MAINTENANCE OF CHROMOSOMES PROTEIN 2"/>
    <property type="match status" value="1"/>
</dbReference>
<dbReference type="Gene3D" id="1.20.5.340">
    <property type="match status" value="2"/>
</dbReference>
<sequence length="840" mass="89277">MPFGCFGPDVSASKQEKERLQLELDQAKAALAAQRREAAELKSRHEDAIQQQIKPEALKAAEEKAESLRLEVEKLTKDLEAVQLEASGARDQLKVAKDEADSTKQQLETERASARQTLEEVEAKATTAEARATAAETRAAEADNRTTEAEARATAAEAKVDAAEARATEAEARATAAEAKVDAAEARATEAEASVTAAEAKVDAAEARATEAEARATAAEAKVDAAEARATEAEARATAAAAKVDAAESKAAEYATQVQEASTRIDILTRDLAAAHDDAATAHTAAAAAQEEAKRLNEQLAAALEQHSKAIAEAELRATAAAQEAAAAVTAVASEQTKDAATASRQQLEALQTELAALQARLQAAEKDAKEGAALRQQLSSALAEVTSLKELRRDLSERLSDSQAELENANLVRQSLDLERQLLGEQLEQLAADRGRLEMQVSDLEADLLAAAISADRPLLEAEEDVKARGKAGNGGVQQQTAEQLEALGVKALAAQLLAARQEAVDLRKELERTIVGHVEEEEKLQAENEELKGTIDELTTAVEAAEARIKDMQMAMVRLALLVAGMDRIIGNHWLKQGETALLRPCHPFKPWYAMFVQSGEAVPPPLPPPRLFLPSTRSQTLKEQLSAQLGNTQYALDEARGIIETLRLELRALQQEREALQGAQAAARAEVEAAHQQLHEAQRRNVELTAAAADRSVELARLRSEVASHGALSDSNTEMTARLLSDYQALQVEASRLRGELRNKDEVMALLQEQLSSLTEIDLDAMVKQIDSVQPRKPAKKQMPAAAPLEAMMAAAGLSKGAAGAGGSGAGQASPAKSSLVSSNGAAAEVARGSDAA</sequence>
<evidence type="ECO:0000313" key="4">
    <source>
        <dbReference type="Proteomes" id="UP001054857"/>
    </source>
</evidence>
<feature type="compositionally biased region" description="Basic and acidic residues" evidence="2">
    <location>
        <begin position="91"/>
        <end position="123"/>
    </location>
</feature>